<sequence>MTAGSPIQKVELGASEQRKWMPSPSGLGFCECIQLKKGGTGETGGSRKSRSSEPSGKEHKRWHVMSTRRVVSSPNWQEPEIPPSIVRTTRR</sequence>
<name>A0A409VWP7_9AGAR</name>
<reference evidence="2 3" key="1">
    <citation type="journal article" date="2018" name="Evol. Lett.">
        <title>Horizontal gene cluster transfer increased hallucinogenic mushroom diversity.</title>
        <authorList>
            <person name="Reynolds H.T."/>
            <person name="Vijayakumar V."/>
            <person name="Gluck-Thaler E."/>
            <person name="Korotkin H.B."/>
            <person name="Matheny P.B."/>
            <person name="Slot J.C."/>
        </authorList>
    </citation>
    <scope>NUCLEOTIDE SEQUENCE [LARGE SCALE GENOMIC DNA]</scope>
    <source>
        <strain evidence="2 3">SRW20</strain>
    </source>
</reference>
<accession>A0A409VWP7</accession>
<dbReference type="Proteomes" id="UP000284706">
    <property type="component" value="Unassembled WGS sequence"/>
</dbReference>
<evidence type="ECO:0000313" key="3">
    <source>
        <dbReference type="Proteomes" id="UP000284706"/>
    </source>
</evidence>
<dbReference type="InParanoid" id="A0A409VWP7"/>
<feature type="region of interest" description="Disordered" evidence="1">
    <location>
        <begin position="1"/>
        <end position="23"/>
    </location>
</feature>
<organism evidence="2 3">
    <name type="scientific">Gymnopilus dilepis</name>
    <dbReference type="NCBI Taxonomy" id="231916"/>
    <lineage>
        <taxon>Eukaryota</taxon>
        <taxon>Fungi</taxon>
        <taxon>Dikarya</taxon>
        <taxon>Basidiomycota</taxon>
        <taxon>Agaricomycotina</taxon>
        <taxon>Agaricomycetes</taxon>
        <taxon>Agaricomycetidae</taxon>
        <taxon>Agaricales</taxon>
        <taxon>Agaricineae</taxon>
        <taxon>Hymenogastraceae</taxon>
        <taxon>Gymnopilus</taxon>
    </lineage>
</organism>
<dbReference type="EMBL" id="NHYE01005532">
    <property type="protein sequence ID" value="PPQ70686.1"/>
    <property type="molecule type" value="Genomic_DNA"/>
</dbReference>
<keyword evidence="3" id="KW-1185">Reference proteome</keyword>
<feature type="region of interest" description="Disordered" evidence="1">
    <location>
        <begin position="37"/>
        <end position="91"/>
    </location>
</feature>
<dbReference type="AlphaFoldDB" id="A0A409VWP7"/>
<evidence type="ECO:0000313" key="2">
    <source>
        <dbReference type="EMBL" id="PPQ70686.1"/>
    </source>
</evidence>
<evidence type="ECO:0000256" key="1">
    <source>
        <dbReference type="SAM" id="MobiDB-lite"/>
    </source>
</evidence>
<gene>
    <name evidence="2" type="ORF">CVT26_014623</name>
</gene>
<proteinExistence type="predicted"/>
<protein>
    <submittedName>
        <fullName evidence="2">Uncharacterized protein</fullName>
    </submittedName>
</protein>
<comment type="caution">
    <text evidence="2">The sequence shown here is derived from an EMBL/GenBank/DDBJ whole genome shotgun (WGS) entry which is preliminary data.</text>
</comment>